<evidence type="ECO:0000256" key="6">
    <source>
        <dbReference type="ARBA" id="ARBA00022840"/>
    </source>
</evidence>
<evidence type="ECO:0000256" key="5">
    <source>
        <dbReference type="ARBA" id="ARBA00022741"/>
    </source>
</evidence>
<evidence type="ECO:0000313" key="10">
    <source>
        <dbReference type="Proteomes" id="UP000018837"/>
    </source>
</evidence>
<comment type="cofactor">
    <cofactor evidence="1">
        <name>Mg(2+)</name>
        <dbReference type="ChEBI" id="CHEBI:18420"/>
    </cofactor>
</comment>
<dbReference type="InterPro" id="IPR052038">
    <property type="entry name" value="Type-VII_TA_antitoxin"/>
</dbReference>
<evidence type="ECO:0000256" key="7">
    <source>
        <dbReference type="ARBA" id="ARBA00022842"/>
    </source>
</evidence>
<comment type="caution">
    <text evidence="9">The sequence shown here is derived from an EMBL/GenBank/DDBJ whole genome shotgun (WGS) entry which is preliminary data.</text>
</comment>
<dbReference type="EMBL" id="AYUF01000500">
    <property type="protein sequence ID" value="ETK00546.1"/>
    <property type="molecule type" value="Genomic_DNA"/>
</dbReference>
<name>W2C278_9BACT</name>
<protein>
    <submittedName>
        <fullName evidence="9">Nucleotidyltransferase</fullName>
    </submittedName>
</protein>
<dbReference type="GO" id="GO:0005524">
    <property type="term" value="F:ATP binding"/>
    <property type="evidence" value="ECO:0007669"/>
    <property type="project" value="UniProtKB-KW"/>
</dbReference>
<dbReference type="PANTHER" id="PTHR33571">
    <property type="entry name" value="SSL8005 PROTEIN"/>
    <property type="match status" value="1"/>
</dbReference>
<evidence type="ECO:0000256" key="2">
    <source>
        <dbReference type="ARBA" id="ARBA00022679"/>
    </source>
</evidence>
<keyword evidence="2 9" id="KW-0808">Transferase</keyword>
<proteinExistence type="predicted"/>
<dbReference type="Pfam" id="PF18765">
    <property type="entry name" value="Polbeta"/>
    <property type="match status" value="1"/>
</dbReference>
<evidence type="ECO:0000313" key="9">
    <source>
        <dbReference type="EMBL" id="ETK00546.1"/>
    </source>
</evidence>
<dbReference type="PATRIC" id="fig|1411148.3.peg.2426"/>
<evidence type="ECO:0000256" key="4">
    <source>
        <dbReference type="ARBA" id="ARBA00022723"/>
    </source>
</evidence>
<sequence length="100" mass="11657">MNFLNQYNAQIADLCRRYSVERLFAFGSVLTDRFNDESDVDLIVDIADESPLEYADNYFNLKFGLSDLFGRPVDLLENKALRNAQMRKHIDESKQLIYAK</sequence>
<keyword evidence="7" id="KW-0460">Magnesium</keyword>
<keyword evidence="3" id="KW-0548">Nucleotidyltransferase</keyword>
<dbReference type="SUPFAM" id="SSF81301">
    <property type="entry name" value="Nucleotidyltransferase"/>
    <property type="match status" value="1"/>
</dbReference>
<evidence type="ECO:0000256" key="1">
    <source>
        <dbReference type="ARBA" id="ARBA00001946"/>
    </source>
</evidence>
<dbReference type="Proteomes" id="UP000018837">
    <property type="component" value="Unassembled WGS sequence"/>
</dbReference>
<evidence type="ECO:0000256" key="3">
    <source>
        <dbReference type="ARBA" id="ARBA00022695"/>
    </source>
</evidence>
<keyword evidence="4" id="KW-0479">Metal-binding</keyword>
<keyword evidence="6" id="KW-0067">ATP-binding</keyword>
<reference evidence="9 10" key="1">
    <citation type="submission" date="2013-11" db="EMBL/GenBank/DDBJ databases">
        <title>Single cell genomics of uncultured Tannerella BU063 (oral taxon 286).</title>
        <authorList>
            <person name="Beall C.J."/>
            <person name="Campbell A.G."/>
            <person name="Griffen A.L."/>
            <person name="Podar M."/>
            <person name="Leys E.J."/>
        </authorList>
    </citation>
    <scope>NUCLEOTIDE SEQUENCE [LARGE SCALE GENOMIC DNA]</scope>
    <source>
        <strain evidence="9">Cell 2</strain>
    </source>
</reference>
<dbReference type="InterPro" id="IPR043519">
    <property type="entry name" value="NT_sf"/>
</dbReference>
<feature type="domain" description="Polymerase beta nucleotidyltransferase" evidence="8">
    <location>
        <begin position="10"/>
        <end position="99"/>
    </location>
</feature>
<organism evidence="9 10">
    <name type="scientific">Tannerella sp. oral taxon BU063 isolate Cell 2</name>
    <dbReference type="NCBI Taxonomy" id="1411148"/>
    <lineage>
        <taxon>Bacteria</taxon>
        <taxon>Pseudomonadati</taxon>
        <taxon>Bacteroidota</taxon>
        <taxon>Bacteroidia</taxon>
        <taxon>Bacteroidales</taxon>
        <taxon>Tannerellaceae</taxon>
        <taxon>Tannerella</taxon>
    </lineage>
</organism>
<dbReference type="GO" id="GO:0046872">
    <property type="term" value="F:metal ion binding"/>
    <property type="evidence" value="ECO:0007669"/>
    <property type="project" value="UniProtKB-KW"/>
</dbReference>
<dbReference type="InterPro" id="IPR041633">
    <property type="entry name" value="Polbeta"/>
</dbReference>
<gene>
    <name evidence="9" type="ORF">N425_14400</name>
</gene>
<dbReference type="AlphaFoldDB" id="W2C278"/>
<dbReference type="Gene3D" id="3.30.460.10">
    <property type="entry name" value="Beta Polymerase, domain 2"/>
    <property type="match status" value="1"/>
</dbReference>
<dbReference type="CDD" id="cd05403">
    <property type="entry name" value="NT_KNTase_like"/>
    <property type="match status" value="1"/>
</dbReference>
<accession>W2C278</accession>
<evidence type="ECO:0000259" key="8">
    <source>
        <dbReference type="Pfam" id="PF18765"/>
    </source>
</evidence>
<keyword evidence="5" id="KW-0547">Nucleotide-binding</keyword>
<dbReference type="PANTHER" id="PTHR33571:SF12">
    <property type="entry name" value="BSL3053 PROTEIN"/>
    <property type="match status" value="1"/>
</dbReference>
<dbReference type="GO" id="GO:0016779">
    <property type="term" value="F:nucleotidyltransferase activity"/>
    <property type="evidence" value="ECO:0007669"/>
    <property type="project" value="UniProtKB-KW"/>
</dbReference>